<dbReference type="GeneID" id="92815476"/>
<dbReference type="STRING" id="742725.HMPREF9450_01490"/>
<feature type="transmembrane region" description="Helical" evidence="5">
    <location>
        <begin position="167"/>
        <end position="190"/>
    </location>
</feature>
<gene>
    <name evidence="7" type="ORF">HMPREF9450_01490</name>
</gene>
<protein>
    <recommendedName>
        <fullName evidence="6">Peptidase S54 rhomboid domain-containing protein</fullName>
    </recommendedName>
</protein>
<keyword evidence="3 5" id="KW-1133">Transmembrane helix</keyword>
<dbReference type="PATRIC" id="fig|742725.3.peg.1578"/>
<dbReference type="SUPFAM" id="SSF144091">
    <property type="entry name" value="Rhomboid-like"/>
    <property type="match status" value="1"/>
</dbReference>
<keyword evidence="8" id="KW-1185">Reference proteome</keyword>
<dbReference type="AlphaFoldDB" id="G5HA25"/>
<evidence type="ECO:0000313" key="8">
    <source>
        <dbReference type="Proteomes" id="UP000006008"/>
    </source>
</evidence>
<dbReference type="HOGENOM" id="CLU_055068_4_1_10"/>
<dbReference type="OrthoDB" id="9807874at2"/>
<dbReference type="eggNOG" id="COG0705">
    <property type="taxonomic scope" value="Bacteria"/>
</dbReference>
<dbReference type="EMBL" id="ADLD01000013">
    <property type="protein sequence ID" value="EHB91441.1"/>
    <property type="molecule type" value="Genomic_DNA"/>
</dbReference>
<accession>G5HA25</accession>
<organism evidence="7 8">
    <name type="scientific">Alistipes indistinctus YIT 12060</name>
    <dbReference type="NCBI Taxonomy" id="742725"/>
    <lineage>
        <taxon>Bacteria</taxon>
        <taxon>Pseudomonadati</taxon>
        <taxon>Bacteroidota</taxon>
        <taxon>Bacteroidia</taxon>
        <taxon>Bacteroidales</taxon>
        <taxon>Rikenellaceae</taxon>
        <taxon>Alistipes</taxon>
    </lineage>
</organism>
<feature type="transmembrane region" description="Helical" evidence="5">
    <location>
        <begin position="12"/>
        <end position="35"/>
    </location>
</feature>
<feature type="transmembrane region" description="Helical" evidence="5">
    <location>
        <begin position="94"/>
        <end position="117"/>
    </location>
</feature>
<dbReference type="PANTHER" id="PTHR43066">
    <property type="entry name" value="RHOMBOID-RELATED PROTEIN"/>
    <property type="match status" value="1"/>
</dbReference>
<feature type="transmembrane region" description="Helical" evidence="5">
    <location>
        <begin position="137"/>
        <end position="160"/>
    </location>
</feature>
<feature type="domain" description="Peptidase S54 rhomboid" evidence="6">
    <location>
        <begin position="54"/>
        <end position="221"/>
    </location>
</feature>
<dbReference type="InterPro" id="IPR035952">
    <property type="entry name" value="Rhomboid-like_sf"/>
</dbReference>
<dbReference type="GO" id="GO:0016020">
    <property type="term" value="C:membrane"/>
    <property type="evidence" value="ECO:0007669"/>
    <property type="project" value="UniProtKB-SubCell"/>
</dbReference>
<comment type="subcellular location">
    <subcellularLocation>
        <location evidence="1">Membrane</location>
        <topology evidence="1">Multi-pass membrane protein</topology>
    </subcellularLocation>
</comment>
<comment type="caution">
    <text evidence="7">The sequence shown here is derived from an EMBL/GenBank/DDBJ whole genome shotgun (WGS) entry which is preliminary data.</text>
</comment>
<evidence type="ECO:0000256" key="2">
    <source>
        <dbReference type="ARBA" id="ARBA00022692"/>
    </source>
</evidence>
<evidence type="ECO:0000256" key="4">
    <source>
        <dbReference type="ARBA" id="ARBA00023136"/>
    </source>
</evidence>
<reference evidence="7 8" key="1">
    <citation type="submission" date="2011-08" db="EMBL/GenBank/DDBJ databases">
        <title>The Genome Sequence of Alistipes indistinctus YIT 12060.</title>
        <authorList>
            <consortium name="The Broad Institute Genome Sequencing Platform"/>
            <person name="Earl A."/>
            <person name="Ward D."/>
            <person name="Feldgarden M."/>
            <person name="Gevers D."/>
            <person name="Morotomi M."/>
            <person name="Young S.K."/>
            <person name="Zeng Q."/>
            <person name="Gargeya S."/>
            <person name="Fitzgerald M."/>
            <person name="Haas B."/>
            <person name="Abouelleil A."/>
            <person name="Alvarado L."/>
            <person name="Arachchi H.M."/>
            <person name="Berlin A."/>
            <person name="Brown A."/>
            <person name="Chapman S.B."/>
            <person name="Chen Z."/>
            <person name="Dunbar C."/>
            <person name="Freedman E."/>
            <person name="Gearin G."/>
            <person name="Gellesch M."/>
            <person name="Goldberg J."/>
            <person name="Griggs A."/>
            <person name="Gujja S."/>
            <person name="Heiman D."/>
            <person name="Howarth C."/>
            <person name="Larson L."/>
            <person name="Lui A."/>
            <person name="MacDonald P.J.P."/>
            <person name="Montmayeur A."/>
            <person name="Murphy C."/>
            <person name="Neiman D."/>
            <person name="Pearson M."/>
            <person name="Priest M."/>
            <person name="Roberts A."/>
            <person name="Saif S."/>
            <person name="Shea T."/>
            <person name="Shenoy N."/>
            <person name="Sisk P."/>
            <person name="Stolte C."/>
            <person name="Sykes S."/>
            <person name="Wortman J."/>
            <person name="Nusbaum C."/>
            <person name="Birren B."/>
        </authorList>
    </citation>
    <scope>NUCLEOTIDE SEQUENCE [LARGE SCALE GENOMIC DNA]</scope>
    <source>
        <strain evidence="7 8">YIT 12060</strain>
    </source>
</reference>
<dbReference type="RefSeq" id="WP_009134296.1">
    <property type="nucleotide sequence ID" value="NZ_CP102250.1"/>
</dbReference>
<name>G5HA25_9BACT</name>
<feature type="transmembrane region" description="Helical" evidence="5">
    <location>
        <begin position="55"/>
        <end position="82"/>
    </location>
</feature>
<evidence type="ECO:0000313" key="7">
    <source>
        <dbReference type="EMBL" id="EHB91441.1"/>
    </source>
</evidence>
<evidence type="ECO:0000256" key="5">
    <source>
        <dbReference type="SAM" id="Phobius"/>
    </source>
</evidence>
<dbReference type="Gene3D" id="1.20.1540.10">
    <property type="entry name" value="Rhomboid-like"/>
    <property type="match status" value="1"/>
</dbReference>
<dbReference type="GO" id="GO:0004252">
    <property type="term" value="F:serine-type endopeptidase activity"/>
    <property type="evidence" value="ECO:0007669"/>
    <property type="project" value="InterPro"/>
</dbReference>
<evidence type="ECO:0000256" key="3">
    <source>
        <dbReference type="ARBA" id="ARBA00022989"/>
    </source>
</evidence>
<keyword evidence="2 5" id="KW-0812">Transmembrane</keyword>
<evidence type="ECO:0000256" key="1">
    <source>
        <dbReference type="ARBA" id="ARBA00004141"/>
    </source>
</evidence>
<sequence length="230" mass="25617">MRFNNGAFTTPPVVKNLIIINALFFLAEVILPNGLGDLLIDKLGLYPWQSPNFRLYQLITHMFLHGGIAHLFMNMFALWMFGRTLEYDMGSKRFLIYYMITGIGAGLLQMGVSWIEISRLQAAAHEMGAMTPYMQSMIAARANVVTIGASGAVFGVLLAFGMMYPNAMIMLLIPPIPIKAKYFVIGYGLLELSLGVTGAQSGVAHFAHVGGMIFGFFLLYYWKKKGKIYY</sequence>
<evidence type="ECO:0000259" key="6">
    <source>
        <dbReference type="Pfam" id="PF01694"/>
    </source>
</evidence>
<keyword evidence="4 5" id="KW-0472">Membrane</keyword>
<proteinExistence type="predicted"/>
<feature type="transmembrane region" description="Helical" evidence="5">
    <location>
        <begin position="202"/>
        <end position="222"/>
    </location>
</feature>
<dbReference type="Proteomes" id="UP000006008">
    <property type="component" value="Unassembled WGS sequence"/>
</dbReference>
<dbReference type="PANTHER" id="PTHR43066:SF11">
    <property type="entry name" value="PEPTIDASE S54 RHOMBOID DOMAIN-CONTAINING PROTEIN"/>
    <property type="match status" value="1"/>
</dbReference>
<dbReference type="InterPro" id="IPR022764">
    <property type="entry name" value="Peptidase_S54_rhomboid_dom"/>
</dbReference>
<dbReference type="Pfam" id="PF01694">
    <property type="entry name" value="Rhomboid"/>
    <property type="match status" value="1"/>
</dbReference>